<feature type="chain" id="PRO_5038054061" evidence="2">
    <location>
        <begin position="20"/>
        <end position="454"/>
    </location>
</feature>
<comment type="caution">
    <text evidence="3">The sequence shown here is derived from an EMBL/GenBank/DDBJ whole genome shotgun (WGS) entry which is preliminary data.</text>
</comment>
<evidence type="ECO:0000256" key="2">
    <source>
        <dbReference type="SAM" id="SignalP"/>
    </source>
</evidence>
<dbReference type="Pfam" id="PF11170">
    <property type="entry name" value="DUF2957"/>
    <property type="match status" value="1"/>
</dbReference>
<accession>A0A976G028</accession>
<evidence type="ECO:0000256" key="1">
    <source>
        <dbReference type="SAM" id="MobiDB-lite"/>
    </source>
</evidence>
<proteinExistence type="predicted"/>
<reference evidence="3 4" key="1">
    <citation type="submission" date="2018-01" db="EMBL/GenBank/DDBJ databases">
        <authorList>
            <person name="Clerissi C."/>
        </authorList>
    </citation>
    <scope>NUCLEOTIDE SEQUENCE [LARGE SCALE GENOMIC DNA]</scope>
    <source>
        <strain evidence="3">Cupriavidus taiwanensis STM 8556</strain>
    </source>
</reference>
<keyword evidence="3" id="KW-0449">Lipoprotein</keyword>
<organism evidence="3 4">
    <name type="scientific">Cupriavidus taiwanensis</name>
    <dbReference type="NCBI Taxonomy" id="164546"/>
    <lineage>
        <taxon>Bacteria</taxon>
        <taxon>Pseudomonadati</taxon>
        <taxon>Pseudomonadota</taxon>
        <taxon>Betaproteobacteria</taxon>
        <taxon>Burkholderiales</taxon>
        <taxon>Burkholderiaceae</taxon>
        <taxon>Cupriavidus</taxon>
    </lineage>
</organism>
<dbReference type="RefSeq" id="WP_116330174.1">
    <property type="nucleotide sequence ID" value="NZ_LT992559.1"/>
</dbReference>
<feature type="signal peptide" evidence="2">
    <location>
        <begin position="1"/>
        <end position="19"/>
    </location>
</feature>
<dbReference type="Proteomes" id="UP000256952">
    <property type="component" value="Chromosome CBM2613_a"/>
</dbReference>
<gene>
    <name evidence="3" type="ORF">CBM2613_A10010</name>
</gene>
<protein>
    <submittedName>
        <fullName evidence="3">Lipoprotein</fullName>
    </submittedName>
</protein>
<dbReference type="EMBL" id="OFTH01000001">
    <property type="protein sequence ID" value="SOZ51531.1"/>
    <property type="molecule type" value="Genomic_DNA"/>
</dbReference>
<name>A0A976G028_9BURK</name>
<dbReference type="PROSITE" id="PS51257">
    <property type="entry name" value="PROKAR_LIPOPROTEIN"/>
    <property type="match status" value="1"/>
</dbReference>
<evidence type="ECO:0000313" key="4">
    <source>
        <dbReference type="Proteomes" id="UP000256952"/>
    </source>
</evidence>
<dbReference type="InterPro" id="IPR021340">
    <property type="entry name" value="DUF2957"/>
</dbReference>
<sequence length="454" mass="45602">MTMSRLWRRTLVVTGVSMAAALAGCGGGGGGGGDDDAPRAGTQAPPQCADTGTCPAQGPVTLGGPPGSLCPAALDYSTTFTGGSGAGELVKLRFDTAARTYQLEIIESPVPKQPGSVSPTRAGVTFTGTFANLTSLPTAEQNRCAVALQTATASDGVSQATIDSARPPVIFLGNGVAGGGIPGATISYAGVLGLGAIPATTFPFYPVLAFAQTETDFARVAGTYNLLGYHQVPSGGALTASSHFTPATAQTTETLNADGSCTAASGNCRSTGNNWQLRSADGAFESSNADGSRRYPSFHHQAITANNASRAKGLMVVGKLNGALVPLLVRTGYAQISLLPLTVNVDDESGLALMAPATTVASGRLDGGYIGSGSDFAYTASLVKGARVDLLDPMTMNQTGGFQLDFTQAAAGMVTTTDNSGTTGALIASGRVFSHLSGTGGSSPTFRVGVLAAP</sequence>
<dbReference type="AlphaFoldDB" id="A0A976G028"/>
<keyword evidence="2" id="KW-0732">Signal</keyword>
<evidence type="ECO:0000313" key="3">
    <source>
        <dbReference type="EMBL" id="SOZ51531.1"/>
    </source>
</evidence>
<feature type="region of interest" description="Disordered" evidence="1">
    <location>
        <begin position="28"/>
        <end position="50"/>
    </location>
</feature>